<dbReference type="InterPro" id="IPR017871">
    <property type="entry name" value="ABC_transporter-like_CS"/>
</dbReference>
<sequence length="234" mass="26083">MLTFSNVKYRYHSEIFEFDMSVKQGEVVAILGPSGAGKSTLLSLLAGFINPELGDIAINGHSVLSLAPHQRPLSMLFQEHNLFAHLSIADNIGLGIKANLRLNDEEKERVIYAAQQVGVDELLLRLPEQLSGGQKQRVALARCLVHNKPVLLLDEPFSALDPMLREEMIVLIRTLIKTQQLTVLMVTHSLQDAKELASGYAFVCHHKILSYGKMSEIMTQDTPPELTRYLQAVK</sequence>
<evidence type="ECO:0000256" key="5">
    <source>
        <dbReference type="ARBA" id="ARBA00022840"/>
    </source>
</evidence>
<dbReference type="PANTHER" id="PTHR42781">
    <property type="entry name" value="SPERMIDINE/PUTRESCINE IMPORT ATP-BINDING PROTEIN POTA"/>
    <property type="match status" value="1"/>
</dbReference>
<dbReference type="SUPFAM" id="SSF52540">
    <property type="entry name" value="P-loop containing nucleoside triphosphate hydrolases"/>
    <property type="match status" value="1"/>
</dbReference>
<dbReference type="SMART" id="SM00382">
    <property type="entry name" value="AAA"/>
    <property type="match status" value="1"/>
</dbReference>
<keyword evidence="6" id="KW-1278">Translocase</keyword>
<comment type="caution">
    <text evidence="9">The sequence shown here is derived from an EMBL/GenBank/DDBJ whole genome shotgun (WGS) entry which is preliminary data.</text>
</comment>
<dbReference type="PROSITE" id="PS00211">
    <property type="entry name" value="ABC_TRANSPORTER_1"/>
    <property type="match status" value="1"/>
</dbReference>
<dbReference type="GO" id="GO:0071934">
    <property type="term" value="P:thiamine transmembrane transport"/>
    <property type="evidence" value="ECO:0007669"/>
    <property type="project" value="InterPro"/>
</dbReference>
<feature type="domain" description="ABC transporter" evidence="8">
    <location>
        <begin position="2"/>
        <end position="230"/>
    </location>
</feature>
<reference evidence="9 10" key="1">
    <citation type="submission" date="2016-06" db="EMBL/GenBank/DDBJ databases">
        <authorList>
            <person name="Kjaerup R.B."/>
            <person name="Dalgaard T.S."/>
            <person name="Juul-Madsen H.R."/>
        </authorList>
    </citation>
    <scope>NUCLEOTIDE SEQUENCE [LARGE SCALE GENOMIC DNA]</scope>
    <source>
        <strain evidence="9 10">1S159</strain>
    </source>
</reference>
<dbReference type="AlphaFoldDB" id="A0A1B9NUT3"/>
<evidence type="ECO:0000313" key="9">
    <source>
        <dbReference type="EMBL" id="OCH17812.1"/>
    </source>
</evidence>
<gene>
    <name evidence="9" type="ORF">A6E04_17570</name>
</gene>
<dbReference type="STRING" id="688.A6E04_17570"/>
<dbReference type="InterPro" id="IPR005968">
    <property type="entry name" value="Thiamine_ABC_ThiQ"/>
</dbReference>
<accession>A0A1B9NUT3</accession>
<keyword evidence="2" id="KW-1003">Cell membrane</keyword>
<keyword evidence="4" id="KW-0547">Nucleotide-binding</keyword>
<dbReference type="InterPro" id="IPR003593">
    <property type="entry name" value="AAA+_ATPase"/>
</dbReference>
<evidence type="ECO:0000256" key="7">
    <source>
        <dbReference type="ARBA" id="ARBA00023136"/>
    </source>
</evidence>
<dbReference type="NCBIfam" id="TIGR01277">
    <property type="entry name" value="thiQ"/>
    <property type="match status" value="1"/>
</dbReference>
<dbReference type="OrthoDB" id="9802264at2"/>
<dbReference type="InterPro" id="IPR027417">
    <property type="entry name" value="P-loop_NTPase"/>
</dbReference>
<dbReference type="InterPro" id="IPR003439">
    <property type="entry name" value="ABC_transporter-like_ATP-bd"/>
</dbReference>
<evidence type="ECO:0000256" key="2">
    <source>
        <dbReference type="ARBA" id="ARBA00022475"/>
    </source>
</evidence>
<dbReference type="PROSITE" id="PS50893">
    <property type="entry name" value="ABC_TRANSPORTER_2"/>
    <property type="match status" value="1"/>
</dbReference>
<protein>
    <submittedName>
        <fullName evidence="9">Thiamine ABC transporter, ATP-binding protein</fullName>
    </submittedName>
</protein>
<dbReference type="Proteomes" id="UP000093523">
    <property type="component" value="Unassembled WGS sequence"/>
</dbReference>
<dbReference type="GO" id="GO:0016887">
    <property type="term" value="F:ATP hydrolysis activity"/>
    <property type="evidence" value="ECO:0007669"/>
    <property type="project" value="InterPro"/>
</dbReference>
<organism evidence="9 10">
    <name type="scientific">Aliivibrio logei</name>
    <name type="common">Vibrio logei</name>
    <dbReference type="NCBI Taxonomy" id="688"/>
    <lineage>
        <taxon>Bacteria</taxon>
        <taxon>Pseudomonadati</taxon>
        <taxon>Pseudomonadota</taxon>
        <taxon>Gammaproteobacteria</taxon>
        <taxon>Vibrionales</taxon>
        <taxon>Vibrionaceae</taxon>
        <taxon>Aliivibrio</taxon>
    </lineage>
</organism>
<keyword evidence="5 9" id="KW-0067">ATP-binding</keyword>
<dbReference type="RefSeq" id="WP_023604392.1">
    <property type="nucleotide sequence ID" value="NZ_CAWMPN010000026.1"/>
</dbReference>
<keyword evidence="7" id="KW-0472">Membrane</keyword>
<dbReference type="PANTHER" id="PTHR42781:SF1">
    <property type="entry name" value="THIAMINE IMPORT ATP-BINDING PROTEIN THIQ"/>
    <property type="match status" value="1"/>
</dbReference>
<dbReference type="Pfam" id="PF00005">
    <property type="entry name" value="ABC_tran"/>
    <property type="match status" value="1"/>
</dbReference>
<dbReference type="EMBL" id="MAJU01000026">
    <property type="protein sequence ID" value="OCH17812.1"/>
    <property type="molecule type" value="Genomic_DNA"/>
</dbReference>
<evidence type="ECO:0000259" key="8">
    <source>
        <dbReference type="PROSITE" id="PS50893"/>
    </source>
</evidence>
<dbReference type="GO" id="GO:0016020">
    <property type="term" value="C:membrane"/>
    <property type="evidence" value="ECO:0007669"/>
    <property type="project" value="InterPro"/>
</dbReference>
<proteinExistence type="predicted"/>
<evidence type="ECO:0000256" key="3">
    <source>
        <dbReference type="ARBA" id="ARBA00022519"/>
    </source>
</evidence>
<dbReference type="Gene3D" id="3.40.50.300">
    <property type="entry name" value="P-loop containing nucleotide triphosphate hydrolases"/>
    <property type="match status" value="1"/>
</dbReference>
<dbReference type="GO" id="GO:0042626">
    <property type="term" value="F:ATPase-coupled transmembrane transporter activity"/>
    <property type="evidence" value="ECO:0007669"/>
    <property type="project" value="InterPro"/>
</dbReference>
<name>A0A1B9NUT3_ALILO</name>
<evidence type="ECO:0000256" key="6">
    <source>
        <dbReference type="ARBA" id="ARBA00022967"/>
    </source>
</evidence>
<dbReference type="InterPro" id="IPR050093">
    <property type="entry name" value="ABC_SmlMolc_Importer"/>
</dbReference>
<evidence type="ECO:0000256" key="4">
    <source>
        <dbReference type="ARBA" id="ARBA00022741"/>
    </source>
</evidence>
<keyword evidence="1" id="KW-0813">Transport</keyword>
<evidence type="ECO:0000256" key="1">
    <source>
        <dbReference type="ARBA" id="ARBA00022448"/>
    </source>
</evidence>
<dbReference type="GO" id="GO:0005524">
    <property type="term" value="F:ATP binding"/>
    <property type="evidence" value="ECO:0007669"/>
    <property type="project" value="UniProtKB-KW"/>
</dbReference>
<keyword evidence="3" id="KW-0997">Cell inner membrane</keyword>
<evidence type="ECO:0000313" key="10">
    <source>
        <dbReference type="Proteomes" id="UP000093523"/>
    </source>
</evidence>